<reference evidence="4 5" key="1">
    <citation type="submission" date="2019-02" db="EMBL/GenBank/DDBJ databases">
        <title>Deep-cultivation of Planctomycetes and their phenomic and genomic characterization uncovers novel biology.</title>
        <authorList>
            <person name="Wiegand S."/>
            <person name="Jogler M."/>
            <person name="Boedeker C."/>
            <person name="Pinto D."/>
            <person name="Vollmers J."/>
            <person name="Rivas-Marin E."/>
            <person name="Kohn T."/>
            <person name="Peeters S.H."/>
            <person name="Heuer A."/>
            <person name="Rast P."/>
            <person name="Oberbeckmann S."/>
            <person name="Bunk B."/>
            <person name="Jeske O."/>
            <person name="Meyerdierks A."/>
            <person name="Storesund J.E."/>
            <person name="Kallscheuer N."/>
            <person name="Luecker S."/>
            <person name="Lage O.M."/>
            <person name="Pohl T."/>
            <person name="Merkel B.J."/>
            <person name="Hornburger P."/>
            <person name="Mueller R.-W."/>
            <person name="Bruemmer F."/>
            <person name="Labrenz M."/>
            <person name="Spormann A.M."/>
            <person name="Op den Camp H."/>
            <person name="Overmann J."/>
            <person name="Amann R."/>
            <person name="Jetten M.S.M."/>
            <person name="Mascher T."/>
            <person name="Medema M.H."/>
            <person name="Devos D.P."/>
            <person name="Kaster A.-K."/>
            <person name="Ovreas L."/>
            <person name="Rohde M."/>
            <person name="Galperin M.Y."/>
            <person name="Jogler C."/>
        </authorList>
    </citation>
    <scope>NUCLEOTIDE SEQUENCE [LARGE SCALE GENOMIC DNA]</scope>
    <source>
        <strain evidence="4 5">Spa11</strain>
    </source>
</reference>
<gene>
    <name evidence="4" type="ORF">Spa11_36060</name>
</gene>
<keyword evidence="2" id="KW-0175">Coiled coil</keyword>
<proteinExistence type="inferred from homology"/>
<dbReference type="AlphaFoldDB" id="A0A518KCA9"/>
<dbReference type="InterPro" id="IPR010131">
    <property type="entry name" value="MdtP/NodT-like"/>
</dbReference>
<evidence type="ECO:0000313" key="4">
    <source>
        <dbReference type="EMBL" id="QDV75389.1"/>
    </source>
</evidence>
<dbReference type="PANTHER" id="PTHR30203">
    <property type="entry name" value="OUTER MEMBRANE CATION EFFLUX PROTEIN"/>
    <property type="match status" value="1"/>
</dbReference>
<protein>
    <submittedName>
        <fullName evidence="4">Outer membrane efflux protein</fullName>
    </submittedName>
</protein>
<dbReference type="PANTHER" id="PTHR30203:SF24">
    <property type="entry name" value="BLR4935 PROTEIN"/>
    <property type="match status" value="1"/>
</dbReference>
<dbReference type="Proteomes" id="UP000316426">
    <property type="component" value="Chromosome"/>
</dbReference>
<keyword evidence="5" id="KW-1185">Reference proteome</keyword>
<evidence type="ECO:0000313" key="5">
    <source>
        <dbReference type="Proteomes" id="UP000316426"/>
    </source>
</evidence>
<feature type="coiled-coil region" evidence="2">
    <location>
        <begin position="252"/>
        <end position="279"/>
    </location>
</feature>
<accession>A0A518KCA9</accession>
<dbReference type="PROSITE" id="PS51257">
    <property type="entry name" value="PROKAR_LIPOPROTEIN"/>
    <property type="match status" value="1"/>
</dbReference>
<name>A0A518KCA9_9BACT</name>
<dbReference type="Pfam" id="PF02321">
    <property type="entry name" value="OEP"/>
    <property type="match status" value="1"/>
</dbReference>
<dbReference type="EMBL" id="CP036349">
    <property type="protein sequence ID" value="QDV75389.1"/>
    <property type="molecule type" value="Genomic_DNA"/>
</dbReference>
<evidence type="ECO:0000256" key="2">
    <source>
        <dbReference type="SAM" id="Coils"/>
    </source>
</evidence>
<dbReference type="KEGG" id="bmei:Spa11_36060"/>
<dbReference type="GO" id="GO:0015562">
    <property type="term" value="F:efflux transmembrane transporter activity"/>
    <property type="evidence" value="ECO:0007669"/>
    <property type="project" value="InterPro"/>
</dbReference>
<dbReference type="Gene3D" id="1.20.1600.10">
    <property type="entry name" value="Outer membrane efflux proteins (OEP)"/>
    <property type="match status" value="1"/>
</dbReference>
<dbReference type="InterPro" id="IPR003423">
    <property type="entry name" value="OMP_efflux"/>
</dbReference>
<feature type="coiled-coil region" evidence="2">
    <location>
        <begin position="401"/>
        <end position="428"/>
    </location>
</feature>
<evidence type="ECO:0000256" key="3">
    <source>
        <dbReference type="SAM" id="MobiDB-lite"/>
    </source>
</evidence>
<comment type="similarity">
    <text evidence="1">Belongs to the outer membrane factor (OMF) (TC 1.B.17) family.</text>
</comment>
<evidence type="ECO:0000256" key="1">
    <source>
        <dbReference type="ARBA" id="ARBA00007613"/>
    </source>
</evidence>
<dbReference type="SUPFAM" id="SSF56954">
    <property type="entry name" value="Outer membrane efflux proteins (OEP)"/>
    <property type="match status" value="1"/>
</dbReference>
<organism evidence="4 5">
    <name type="scientific">Botrimarina mediterranea</name>
    <dbReference type="NCBI Taxonomy" id="2528022"/>
    <lineage>
        <taxon>Bacteria</taxon>
        <taxon>Pseudomonadati</taxon>
        <taxon>Planctomycetota</taxon>
        <taxon>Planctomycetia</taxon>
        <taxon>Pirellulales</taxon>
        <taxon>Lacipirellulaceae</taxon>
        <taxon>Botrimarina</taxon>
    </lineage>
</organism>
<feature type="region of interest" description="Disordered" evidence="3">
    <location>
        <begin position="33"/>
        <end position="55"/>
    </location>
</feature>
<sequence>MIISRASRRFFVTVCLILGSAGCRSVRDRLASVTSDPHPQAPQFASGVSGGGPTVQAAYSEASEEGLLPPDRVQSAATILPEPIEAEAPLGEVLRQPESYFVETALAGHPRVLAARARVAAATNRPLQASSLADPTITNTFFPISDQALQTAGGRVGNGLMVSQMYPWPEKRWTKEAIACREVQIAAAKLAQVELEIEELTRLAYYELWFADRSIAITEKNRQIAAELVQLAEARNATGGSQQDVLRAQLQVDGIDDRLVDLRRRRELAEADLAALIQRPSDEGFATTENLVPQDTETALGALVAAAERCNPRLRERQWAVSRDRQKVKLAELQKYPDFTLGAGWQTVTETDAISPVANGHDNVSFMVGLTLPIWRDRIRAGVNEARWEAVASNRDYNDAHDDSLRQIRRAVQTAEAAEEQRRLYAERMLPRAKRQIELSAADYRGGRVDFREVTDGFTEMFTLELQAVRAEAMLAGSLAQLKRTVGCEVATAPQATDSSS</sequence>